<protein>
    <submittedName>
        <fullName evidence="2">Conserved hypothetical membrane protein</fullName>
    </submittedName>
</protein>
<evidence type="ECO:0000313" key="3">
    <source>
        <dbReference type="Proteomes" id="UP000002588"/>
    </source>
</evidence>
<organism evidence="2 3">
    <name type="scientific">Azoarcus sp. (strain BH72)</name>
    <dbReference type="NCBI Taxonomy" id="418699"/>
    <lineage>
        <taxon>Bacteria</taxon>
        <taxon>Pseudomonadati</taxon>
        <taxon>Pseudomonadota</taxon>
        <taxon>Betaproteobacteria</taxon>
        <taxon>Rhodocyclales</taxon>
        <taxon>Zoogloeaceae</taxon>
        <taxon>Azoarcus</taxon>
    </lineage>
</organism>
<gene>
    <name evidence="2" type="ordered locus">azo2995</name>
</gene>
<dbReference type="STRING" id="62928.azo2995"/>
<name>A1K9V6_AZOSB</name>
<keyword evidence="1" id="KW-1133">Transmembrane helix</keyword>
<dbReference type="HOGENOM" id="CLU_1703038_0_0_4"/>
<dbReference type="AlphaFoldDB" id="A1K9V6"/>
<keyword evidence="1" id="KW-0812">Transmembrane</keyword>
<dbReference type="KEGG" id="azo:azo2995"/>
<reference evidence="2 3" key="1">
    <citation type="journal article" date="2006" name="Nat. Biotechnol.">
        <title>Complete genome of the mutualistic, N2-fixing grass endophyte Azoarcus sp. strain BH72.</title>
        <authorList>
            <person name="Krause A."/>
            <person name="Ramakumar A."/>
            <person name="Bartels D."/>
            <person name="Battistoni F."/>
            <person name="Bekel T."/>
            <person name="Boch J."/>
            <person name="Boehm M."/>
            <person name="Friedrich F."/>
            <person name="Hurek T."/>
            <person name="Krause L."/>
            <person name="Linke B."/>
            <person name="McHardy A.C."/>
            <person name="Sarkar A."/>
            <person name="Schneiker S."/>
            <person name="Syed A.A."/>
            <person name="Thauer R."/>
            <person name="Vorhoelter F.-J."/>
            <person name="Weidner S."/>
            <person name="Puehler A."/>
            <person name="Reinhold-Hurek B."/>
            <person name="Kaiser O."/>
            <person name="Goesmann A."/>
        </authorList>
    </citation>
    <scope>NUCLEOTIDE SEQUENCE [LARGE SCALE GENOMIC DNA]</scope>
    <source>
        <strain evidence="2 3">BH72</strain>
    </source>
</reference>
<accession>A1K9V6</accession>
<sequence>MIAALRTRWPRARFWLNAFVLVAPGWFLYASLTPTFPPAWPTRAAGPVEVTPTPHDDAGPYPHDGAHVKDFSFRFCDGCVARIRMAYANAGPEPIAVLDGEHGVVHGHGALQEAHVPYPPHPGPEDRLWLTVQEWNGTLHRVAWPLPRPTD</sequence>
<evidence type="ECO:0000256" key="1">
    <source>
        <dbReference type="SAM" id="Phobius"/>
    </source>
</evidence>
<dbReference type="Proteomes" id="UP000002588">
    <property type="component" value="Chromosome"/>
</dbReference>
<keyword evidence="3" id="KW-1185">Reference proteome</keyword>
<evidence type="ECO:0000313" key="2">
    <source>
        <dbReference type="EMBL" id="CAL95611.1"/>
    </source>
</evidence>
<proteinExistence type="predicted"/>
<dbReference type="EMBL" id="AM406670">
    <property type="protein sequence ID" value="CAL95611.1"/>
    <property type="molecule type" value="Genomic_DNA"/>
</dbReference>
<dbReference type="RefSeq" id="WP_011766720.1">
    <property type="nucleotide sequence ID" value="NC_008702.1"/>
</dbReference>
<keyword evidence="1" id="KW-0472">Membrane</keyword>
<feature type="transmembrane region" description="Helical" evidence="1">
    <location>
        <begin position="12"/>
        <end position="32"/>
    </location>
</feature>